<feature type="region of interest" description="Disordered" evidence="2">
    <location>
        <begin position="163"/>
        <end position="188"/>
    </location>
</feature>
<feature type="transmembrane region" description="Helical" evidence="3">
    <location>
        <begin position="12"/>
        <end position="34"/>
    </location>
</feature>
<sequence length="201" mass="22083">MPLPLVTRVARLLSFLLAATSGVGLFYQVLRVLFQKMRWWIWNSIVRNHSRDMDEAVAMPALAAVKAASSVATEVAKLSQVMLGIQSEGRLRAMNIVRALQAQQLKLTEIEGTTRGIVEEMHRRKQPSATNGENAKALHSSTANNTAQSPTFLEVMAMLERGETPPGIKNINDKPPVPNQRPSLSCLPPKPKVSGILLKLI</sequence>
<dbReference type="PANTHER" id="PTHR23058:SF0">
    <property type="entry name" value="PEROXISOMAL MEMBRANE PROTEIN PEX14"/>
    <property type="match status" value="1"/>
</dbReference>
<keyword evidence="1 3" id="KW-0472">Membrane</keyword>
<comment type="subcellular location">
    <subcellularLocation>
        <location evidence="1">Peroxisome membrane</location>
    </subcellularLocation>
</comment>
<dbReference type="Proteomes" id="UP000886520">
    <property type="component" value="Chromosome 2"/>
</dbReference>
<accession>A0A9D4ZQI1</accession>
<gene>
    <name evidence="6" type="ORF">GOP47_0001924</name>
</gene>
<dbReference type="GO" id="GO:1990429">
    <property type="term" value="C:peroxisomal importomer complex"/>
    <property type="evidence" value="ECO:0007669"/>
    <property type="project" value="TreeGrafter"/>
</dbReference>
<keyword evidence="7" id="KW-1185">Reference proteome</keyword>
<dbReference type="InterPro" id="IPR054154">
    <property type="entry name" value="PEX14-like_M_plants"/>
</dbReference>
<dbReference type="OrthoDB" id="441517at2759"/>
<evidence type="ECO:0000256" key="3">
    <source>
        <dbReference type="SAM" id="Phobius"/>
    </source>
</evidence>
<keyword evidence="1" id="KW-0576">Peroxisome</keyword>
<reference evidence="6" key="1">
    <citation type="submission" date="2021-01" db="EMBL/GenBank/DDBJ databases">
        <title>Adiantum capillus-veneris genome.</title>
        <authorList>
            <person name="Fang Y."/>
            <person name="Liao Q."/>
        </authorList>
    </citation>
    <scope>NUCLEOTIDE SEQUENCE</scope>
    <source>
        <strain evidence="6">H3</strain>
        <tissue evidence="6">Leaf</tissue>
    </source>
</reference>
<protein>
    <recommendedName>
        <fullName evidence="1">Peroxisomal membrane protein PEX14</fullName>
    </recommendedName>
    <alternativeName>
        <fullName evidence="1">Peroxin-14</fullName>
    </alternativeName>
</protein>
<comment type="similarity">
    <text evidence="1">Belongs to the peroxin-14 family.</text>
</comment>
<dbReference type="AlphaFoldDB" id="A0A9D4ZQI1"/>
<evidence type="ECO:0000313" key="6">
    <source>
        <dbReference type="EMBL" id="KAI5082181.1"/>
    </source>
</evidence>
<dbReference type="GO" id="GO:0016560">
    <property type="term" value="P:protein import into peroxisome matrix, docking"/>
    <property type="evidence" value="ECO:0007669"/>
    <property type="project" value="UniProtKB-UniRule"/>
</dbReference>
<feature type="domain" description="Peroxisomal membrane protein PEX14-like KPWE" evidence="4">
    <location>
        <begin position="148"/>
        <end position="192"/>
    </location>
</feature>
<dbReference type="InterPro" id="IPR025655">
    <property type="entry name" value="PEX14"/>
</dbReference>
<dbReference type="GO" id="GO:0005102">
    <property type="term" value="F:signaling receptor binding"/>
    <property type="evidence" value="ECO:0007669"/>
    <property type="project" value="TreeGrafter"/>
</dbReference>
<dbReference type="PANTHER" id="PTHR23058">
    <property type="entry name" value="PEROXISOMAL MEMBRANE PROTEIN PEX14"/>
    <property type="match status" value="1"/>
</dbReference>
<name>A0A9D4ZQI1_ADICA</name>
<dbReference type="EMBL" id="JABFUD020000003">
    <property type="protein sequence ID" value="KAI5082181.1"/>
    <property type="molecule type" value="Genomic_DNA"/>
</dbReference>
<evidence type="ECO:0000259" key="5">
    <source>
        <dbReference type="Pfam" id="PF23020"/>
    </source>
</evidence>
<keyword evidence="3" id="KW-0812">Transmembrane</keyword>
<dbReference type="Pfam" id="PF17733">
    <property type="entry name" value="KPWE_dom"/>
    <property type="match status" value="1"/>
</dbReference>
<evidence type="ECO:0000259" key="4">
    <source>
        <dbReference type="Pfam" id="PF17733"/>
    </source>
</evidence>
<feature type="domain" description="Peroxisomal membrane protein PEX14 central plants" evidence="5">
    <location>
        <begin position="13"/>
        <end position="108"/>
    </location>
</feature>
<dbReference type="Pfam" id="PF23020">
    <property type="entry name" value="PEX14-like_2nd"/>
    <property type="match status" value="1"/>
</dbReference>
<evidence type="ECO:0000256" key="2">
    <source>
        <dbReference type="SAM" id="MobiDB-lite"/>
    </source>
</evidence>
<dbReference type="GO" id="GO:0005778">
    <property type="term" value="C:peroxisomal membrane"/>
    <property type="evidence" value="ECO:0007669"/>
    <property type="project" value="UniProtKB-SubCell"/>
</dbReference>
<evidence type="ECO:0000256" key="1">
    <source>
        <dbReference type="RuleBase" id="RU367032"/>
    </source>
</evidence>
<comment type="function">
    <text evidence="1">Component of the PEX13-PEX14 docking complex, a translocon channel that specifically mediates the import of peroxisomal cargo proteins bound to PEX5 receptor. The PEX13-PEX14 docking complex forms a large import pore which can be opened to a diameter of about 9 nm. Mechanistically, PEX5 receptor along with cargo proteins associates with the PEX14 subunit of the PEX13-PEX14 docking complex in the cytosol, leading to the insertion of the receptor into the organelle membrane with the concomitant translocation of the cargo into the peroxisome matrix.</text>
</comment>
<keyword evidence="1" id="KW-0653">Protein transport</keyword>
<keyword evidence="1" id="KW-0813">Transport</keyword>
<organism evidence="6 7">
    <name type="scientific">Adiantum capillus-veneris</name>
    <name type="common">Maidenhair fern</name>
    <dbReference type="NCBI Taxonomy" id="13818"/>
    <lineage>
        <taxon>Eukaryota</taxon>
        <taxon>Viridiplantae</taxon>
        <taxon>Streptophyta</taxon>
        <taxon>Embryophyta</taxon>
        <taxon>Tracheophyta</taxon>
        <taxon>Polypodiopsida</taxon>
        <taxon>Polypodiidae</taxon>
        <taxon>Polypodiales</taxon>
        <taxon>Pteridineae</taxon>
        <taxon>Pteridaceae</taxon>
        <taxon>Vittarioideae</taxon>
        <taxon>Adiantum</taxon>
    </lineage>
</organism>
<proteinExistence type="inferred from homology"/>
<dbReference type="InterPro" id="IPR040554">
    <property type="entry name" value="KPWE_PEX14_dom"/>
</dbReference>
<keyword evidence="3" id="KW-1133">Transmembrane helix</keyword>
<comment type="caution">
    <text evidence="6">The sequence shown here is derived from an EMBL/GenBank/DDBJ whole genome shotgun (WGS) entry which is preliminary data.</text>
</comment>
<feature type="region of interest" description="Disordered" evidence="2">
    <location>
        <begin position="122"/>
        <end position="149"/>
    </location>
</feature>
<evidence type="ECO:0000313" key="7">
    <source>
        <dbReference type="Proteomes" id="UP000886520"/>
    </source>
</evidence>
<feature type="compositionally biased region" description="Polar residues" evidence="2">
    <location>
        <begin position="127"/>
        <end position="149"/>
    </location>
</feature>